<dbReference type="RefSeq" id="XP_034251000.1">
    <property type="nucleotide sequence ID" value="XM_034395109.1"/>
</dbReference>
<dbReference type="GO" id="GO:0008270">
    <property type="term" value="F:zinc ion binding"/>
    <property type="evidence" value="ECO:0007669"/>
    <property type="project" value="UniProtKB-KW"/>
</dbReference>
<evidence type="ECO:0000256" key="4">
    <source>
        <dbReference type="ARBA" id="ARBA00022771"/>
    </source>
</evidence>
<dbReference type="GO" id="GO:0005634">
    <property type="term" value="C:nucleus"/>
    <property type="evidence" value="ECO:0007669"/>
    <property type="project" value="TreeGrafter"/>
</dbReference>
<dbReference type="PANTHER" id="PTHR24006">
    <property type="entry name" value="UBIQUITIN CARBOXYL-TERMINAL HYDROLASE"/>
    <property type="match status" value="1"/>
</dbReference>
<evidence type="ECO:0000256" key="6">
    <source>
        <dbReference type="PROSITE-ProRule" id="PRU00042"/>
    </source>
</evidence>
<dbReference type="InterPro" id="IPR018200">
    <property type="entry name" value="USP_CS"/>
</dbReference>
<dbReference type="PROSITE" id="PS50235">
    <property type="entry name" value="USP_3"/>
    <property type="match status" value="1"/>
</dbReference>
<evidence type="ECO:0000256" key="1">
    <source>
        <dbReference type="ARBA" id="ARBA00009085"/>
    </source>
</evidence>
<keyword evidence="4 6" id="KW-0863">Zinc-finger</keyword>
<sequence length="771" mass="85348">MSSLNRNKGFRNAGNTCFINAALQVVFSSPLVMRRLRDHYNNNNKCPGAATCVACAVVTDYDTLSAATSDDPENVLNLLKKLMPHMEPGSQQDSHEFLLNLLNAINNQLAQHCNACISKGKQVHYTECQNCPSRRENSELFWGFEIPIRHTVEEGLSECFRAALLEVDCECKKKAPTTRFLKIVTMPEILIVQLGRFQFENDRIFRVRDVSVIPFRLDLREYQDRGASDSSPPKATAATFKCVGLVLHYGNSANEGHYRAAAVVEGGRWRLFDDRVVKSASWATIQESDEVYFALYERFQEFQEGESPSPPPWRPHHAAFRRTYSAAAFKLGKHPPRSHSGGAFFPRVASTPKTSDAFDFALSSDSTSLPAASTALAATNTPARSSSSSATESATRLPARLAPLDGSFPSVVRDPLDGTPSSRSSSSALQLLGKLRASSSSSATTEKAKAKAPQWRTPHQPPRALTGARLDWSTGPVEERSTLHGTLDFSVLPASVGTPSLLESSTASAPVAQVLIAPKWRTSPIAVTAPLQTATDLPSPDSPSSRWTTTPNNERLSWCRPDAAKPGKPGKLLTKYDTSSSDDDRLPSARFEASPPPRPFKCQSCGKAFRAEAALLRHEVRHSLWLLPDSRPRACRQCRQQFPSLESLHRHMRKHTLGSGPSGLGCPRDCGIQFPDPGLLQRHLDAHGKPQFAKWRESPNVEGNKEHLCKTCKGHFQDCKTLSRHRKAFGEGRLRKPCSSCKRRSARRLKKLDYLTRIVPWQKHRDAIPFQ</sequence>
<reference evidence="11" key="1">
    <citation type="submission" date="2025-08" db="UniProtKB">
        <authorList>
            <consortium name="RefSeq"/>
        </authorList>
    </citation>
    <scope>IDENTIFICATION</scope>
    <source>
        <tissue evidence="11">Total insect</tissue>
    </source>
</reference>
<keyword evidence="2" id="KW-0479">Metal-binding</keyword>
<keyword evidence="10" id="KW-1185">Reference proteome</keyword>
<evidence type="ECO:0000256" key="2">
    <source>
        <dbReference type="ARBA" id="ARBA00022723"/>
    </source>
</evidence>
<dbReference type="SUPFAM" id="SSF54001">
    <property type="entry name" value="Cysteine proteinases"/>
    <property type="match status" value="1"/>
</dbReference>
<dbReference type="InterPro" id="IPR036236">
    <property type="entry name" value="Znf_C2H2_sf"/>
</dbReference>
<dbReference type="Proteomes" id="UP000515158">
    <property type="component" value="Unplaced"/>
</dbReference>
<feature type="compositionally biased region" description="Polar residues" evidence="7">
    <location>
        <begin position="531"/>
        <end position="555"/>
    </location>
</feature>
<dbReference type="Gene3D" id="3.30.160.60">
    <property type="entry name" value="Classic Zinc Finger"/>
    <property type="match status" value="2"/>
</dbReference>
<dbReference type="InterPro" id="IPR050164">
    <property type="entry name" value="Peptidase_C19"/>
</dbReference>
<dbReference type="InterPro" id="IPR038765">
    <property type="entry name" value="Papain-like_cys_pep_sf"/>
</dbReference>
<keyword evidence="5" id="KW-0862">Zinc</keyword>
<evidence type="ECO:0000256" key="3">
    <source>
        <dbReference type="ARBA" id="ARBA00022737"/>
    </source>
</evidence>
<feature type="domain" description="C2H2-type" evidence="8">
    <location>
        <begin position="600"/>
        <end position="623"/>
    </location>
</feature>
<dbReference type="InParanoid" id="A0A6P9A0P4"/>
<evidence type="ECO:0000313" key="10">
    <source>
        <dbReference type="Proteomes" id="UP000515158"/>
    </source>
</evidence>
<dbReference type="FunFam" id="3.30.160.60:FF:000340">
    <property type="entry name" value="zinc finger protein 473 isoform X1"/>
    <property type="match status" value="1"/>
</dbReference>
<dbReference type="PROSITE" id="PS00028">
    <property type="entry name" value="ZINC_FINGER_C2H2_1"/>
    <property type="match status" value="3"/>
</dbReference>
<feature type="region of interest" description="Disordered" evidence="7">
    <location>
        <begin position="531"/>
        <end position="598"/>
    </location>
</feature>
<proteinExistence type="inferred from homology"/>
<dbReference type="InterPro" id="IPR028889">
    <property type="entry name" value="USP"/>
</dbReference>
<organism evidence="11">
    <name type="scientific">Thrips palmi</name>
    <name type="common">Melon thrips</name>
    <dbReference type="NCBI Taxonomy" id="161013"/>
    <lineage>
        <taxon>Eukaryota</taxon>
        <taxon>Metazoa</taxon>
        <taxon>Ecdysozoa</taxon>
        <taxon>Arthropoda</taxon>
        <taxon>Hexapoda</taxon>
        <taxon>Insecta</taxon>
        <taxon>Pterygota</taxon>
        <taxon>Neoptera</taxon>
        <taxon>Paraneoptera</taxon>
        <taxon>Thysanoptera</taxon>
        <taxon>Terebrantia</taxon>
        <taxon>Thripoidea</taxon>
        <taxon>Thripidae</taxon>
        <taxon>Thrips</taxon>
    </lineage>
</organism>
<evidence type="ECO:0000313" key="11">
    <source>
        <dbReference type="RefSeq" id="XP_034251000.1"/>
    </source>
</evidence>
<dbReference type="InterPro" id="IPR013087">
    <property type="entry name" value="Znf_C2H2_type"/>
</dbReference>
<dbReference type="SMART" id="SM00355">
    <property type="entry name" value="ZnF_C2H2"/>
    <property type="match status" value="3"/>
</dbReference>
<evidence type="ECO:0000259" key="8">
    <source>
        <dbReference type="PROSITE" id="PS50157"/>
    </source>
</evidence>
<feature type="domain" description="C2H2-type" evidence="8">
    <location>
        <begin position="633"/>
        <end position="656"/>
    </location>
</feature>
<feature type="domain" description="USP" evidence="9">
    <location>
        <begin position="8"/>
        <end position="299"/>
    </location>
</feature>
<comment type="similarity">
    <text evidence="1">Belongs to the peptidase C19 family.</text>
</comment>
<protein>
    <submittedName>
        <fullName evidence="11">Ubiquitin carboxyl-terminal hydrolase 42-like isoform X1</fullName>
    </submittedName>
</protein>
<dbReference type="AlphaFoldDB" id="A0A6P9A0P4"/>
<dbReference type="GO" id="GO:0005829">
    <property type="term" value="C:cytosol"/>
    <property type="evidence" value="ECO:0007669"/>
    <property type="project" value="TreeGrafter"/>
</dbReference>
<dbReference type="KEGG" id="tpal:117651262"/>
<feature type="region of interest" description="Disordered" evidence="7">
    <location>
        <begin position="400"/>
        <end position="468"/>
    </location>
</feature>
<evidence type="ECO:0000256" key="5">
    <source>
        <dbReference type="ARBA" id="ARBA00022833"/>
    </source>
</evidence>
<dbReference type="SUPFAM" id="SSF57667">
    <property type="entry name" value="beta-beta-alpha zinc fingers"/>
    <property type="match status" value="1"/>
</dbReference>
<dbReference type="Gene3D" id="3.90.70.10">
    <property type="entry name" value="Cysteine proteinases"/>
    <property type="match status" value="1"/>
</dbReference>
<dbReference type="GO" id="GO:0016579">
    <property type="term" value="P:protein deubiquitination"/>
    <property type="evidence" value="ECO:0007669"/>
    <property type="project" value="InterPro"/>
</dbReference>
<keyword evidence="3" id="KW-0677">Repeat</keyword>
<dbReference type="CDD" id="cd02257">
    <property type="entry name" value="Peptidase_C19"/>
    <property type="match status" value="1"/>
</dbReference>
<dbReference type="Pfam" id="PF00443">
    <property type="entry name" value="UCH"/>
    <property type="match status" value="1"/>
</dbReference>
<dbReference type="InterPro" id="IPR001394">
    <property type="entry name" value="Peptidase_C19_UCH"/>
</dbReference>
<evidence type="ECO:0000259" key="9">
    <source>
        <dbReference type="PROSITE" id="PS50235"/>
    </source>
</evidence>
<accession>A0A6P9A0P4</accession>
<gene>
    <name evidence="11" type="primary">LOC117651262</name>
</gene>
<name>A0A6P9A0P4_THRPL</name>
<dbReference type="OrthoDB" id="2420415at2759"/>
<dbReference type="GO" id="GO:0004843">
    <property type="term" value="F:cysteine-type deubiquitinase activity"/>
    <property type="evidence" value="ECO:0007669"/>
    <property type="project" value="InterPro"/>
</dbReference>
<evidence type="ECO:0000256" key="7">
    <source>
        <dbReference type="SAM" id="MobiDB-lite"/>
    </source>
</evidence>
<dbReference type="PROSITE" id="PS50157">
    <property type="entry name" value="ZINC_FINGER_C2H2_2"/>
    <property type="match status" value="2"/>
</dbReference>
<dbReference type="GeneID" id="117651262"/>
<dbReference type="PROSITE" id="PS00972">
    <property type="entry name" value="USP_1"/>
    <property type="match status" value="1"/>
</dbReference>